<protein>
    <submittedName>
        <fullName evidence="1">Uncharacterized protein</fullName>
    </submittedName>
</protein>
<accession>A0ACB9CSA7</accession>
<reference evidence="1 2" key="2">
    <citation type="journal article" date="2022" name="Mol. Ecol. Resour.">
        <title>The genomes of chicory, endive, great burdock and yacon provide insights into Asteraceae paleo-polyploidization history and plant inulin production.</title>
        <authorList>
            <person name="Fan W."/>
            <person name="Wang S."/>
            <person name="Wang H."/>
            <person name="Wang A."/>
            <person name="Jiang F."/>
            <person name="Liu H."/>
            <person name="Zhao H."/>
            <person name="Xu D."/>
            <person name="Zhang Y."/>
        </authorList>
    </citation>
    <scope>NUCLEOTIDE SEQUENCE [LARGE SCALE GENOMIC DNA]</scope>
    <source>
        <strain evidence="2">cv. Punajuju</strain>
        <tissue evidence="1">Leaves</tissue>
    </source>
</reference>
<dbReference type="EMBL" id="CM042013">
    <property type="protein sequence ID" value="KAI3737199.1"/>
    <property type="molecule type" value="Genomic_DNA"/>
</dbReference>
<gene>
    <name evidence="1" type="ORF">L2E82_27194</name>
</gene>
<name>A0ACB9CSA7_CICIN</name>
<sequence>MDHRKNTQMMQIPTHQQYLGNGVPFRSLTPSVMSDGHYLSASESQNMSFNLPPSVDVDQSLSNLFSLLNFSPATFTDRQPFIQRTRGGQINSSVGVGEGFVHPIDTRTRTHSHEGFTNPFTVDPRHYHYHRRCNNTNAFQQHCSSGFDHGFDFDQKAPLGSKKFLYSTQQLDSFPRCSSNHTAAISDQTFLPINDKSKFQRSDEHLTPSYNDNLLYGVPFQPPQFLSSSSSLKQLRGRIYALAKDQNGCRILQAMFERPTSEEVEIVFSEVVDCITDLMKDQFGNYLVQKLVALCNDDQKMQLLLSLTKIPTNIILVCMNPHGTRAVQKLLENLKDPFQVKLAMNALHRGATTLANDPNGHHVIQYCLVHFHSDIIKPILTEIADKCYKVATDRSGCCVLQACVEHSRGEVRTRLVAEIMANSVHLAEDPFGNYVLQHMVGLNIPVFTTMLVRQLRGNFASLSCNKYGSNVVEKCLNESGEDVSTQIILELIRSPNSSLLLVDPYANFVIQSALKVSKGFAQDCLRGLISKNMSSMRSNLYGKKILEKLEKRRGSKG</sequence>
<evidence type="ECO:0000313" key="1">
    <source>
        <dbReference type="EMBL" id="KAI3737199.1"/>
    </source>
</evidence>
<comment type="caution">
    <text evidence="1">The sequence shown here is derived from an EMBL/GenBank/DDBJ whole genome shotgun (WGS) entry which is preliminary data.</text>
</comment>
<organism evidence="1 2">
    <name type="scientific">Cichorium intybus</name>
    <name type="common">Chicory</name>
    <dbReference type="NCBI Taxonomy" id="13427"/>
    <lineage>
        <taxon>Eukaryota</taxon>
        <taxon>Viridiplantae</taxon>
        <taxon>Streptophyta</taxon>
        <taxon>Embryophyta</taxon>
        <taxon>Tracheophyta</taxon>
        <taxon>Spermatophyta</taxon>
        <taxon>Magnoliopsida</taxon>
        <taxon>eudicotyledons</taxon>
        <taxon>Gunneridae</taxon>
        <taxon>Pentapetalae</taxon>
        <taxon>asterids</taxon>
        <taxon>campanulids</taxon>
        <taxon>Asterales</taxon>
        <taxon>Asteraceae</taxon>
        <taxon>Cichorioideae</taxon>
        <taxon>Cichorieae</taxon>
        <taxon>Cichoriinae</taxon>
        <taxon>Cichorium</taxon>
    </lineage>
</organism>
<keyword evidence="2" id="KW-1185">Reference proteome</keyword>
<proteinExistence type="predicted"/>
<dbReference type="Proteomes" id="UP001055811">
    <property type="component" value="Linkage Group LG05"/>
</dbReference>
<evidence type="ECO:0000313" key="2">
    <source>
        <dbReference type="Proteomes" id="UP001055811"/>
    </source>
</evidence>
<reference evidence="2" key="1">
    <citation type="journal article" date="2022" name="Mol. Ecol. Resour.">
        <title>The genomes of chicory, endive, great burdock and yacon provide insights into Asteraceae palaeo-polyploidization history and plant inulin production.</title>
        <authorList>
            <person name="Fan W."/>
            <person name="Wang S."/>
            <person name="Wang H."/>
            <person name="Wang A."/>
            <person name="Jiang F."/>
            <person name="Liu H."/>
            <person name="Zhao H."/>
            <person name="Xu D."/>
            <person name="Zhang Y."/>
        </authorList>
    </citation>
    <scope>NUCLEOTIDE SEQUENCE [LARGE SCALE GENOMIC DNA]</scope>
    <source>
        <strain evidence="2">cv. Punajuju</strain>
    </source>
</reference>